<dbReference type="EMBL" id="JBHUCO010000001">
    <property type="protein sequence ID" value="MFD1515971.1"/>
    <property type="molecule type" value="Genomic_DNA"/>
</dbReference>
<protein>
    <submittedName>
        <fullName evidence="1">Uncharacterized protein</fullName>
    </submittedName>
</protein>
<organism evidence="1 2">
    <name type="scientific">Pseudonocardia yunnanensis</name>
    <dbReference type="NCBI Taxonomy" id="58107"/>
    <lineage>
        <taxon>Bacteria</taxon>
        <taxon>Bacillati</taxon>
        <taxon>Actinomycetota</taxon>
        <taxon>Actinomycetes</taxon>
        <taxon>Pseudonocardiales</taxon>
        <taxon>Pseudonocardiaceae</taxon>
        <taxon>Pseudonocardia</taxon>
    </lineage>
</organism>
<reference evidence="2" key="1">
    <citation type="journal article" date="2019" name="Int. J. Syst. Evol. Microbiol.">
        <title>The Global Catalogue of Microorganisms (GCM) 10K type strain sequencing project: providing services to taxonomists for standard genome sequencing and annotation.</title>
        <authorList>
            <consortium name="The Broad Institute Genomics Platform"/>
            <consortium name="The Broad Institute Genome Sequencing Center for Infectious Disease"/>
            <person name="Wu L."/>
            <person name="Ma J."/>
        </authorList>
    </citation>
    <scope>NUCLEOTIDE SEQUENCE [LARGE SCALE GENOMIC DNA]</scope>
    <source>
        <strain evidence="2">CCM 7043</strain>
    </source>
</reference>
<accession>A0ABW4EK24</accession>
<proteinExistence type="predicted"/>
<gene>
    <name evidence="1" type="ORF">ACFSJD_00645</name>
</gene>
<evidence type="ECO:0000313" key="2">
    <source>
        <dbReference type="Proteomes" id="UP001597114"/>
    </source>
</evidence>
<sequence length="70" mass="7704">MSMDYEFRVEGLLPEWGRDAFCDMRIEEVPAQTVISGTVIDESHLHGIVAQLRALGLTVVSARPVPQAPP</sequence>
<dbReference type="Proteomes" id="UP001597114">
    <property type="component" value="Unassembled WGS sequence"/>
</dbReference>
<comment type="caution">
    <text evidence="1">The sequence shown here is derived from an EMBL/GenBank/DDBJ whole genome shotgun (WGS) entry which is preliminary data.</text>
</comment>
<dbReference type="RefSeq" id="WP_344724717.1">
    <property type="nucleotide sequence ID" value="NZ_BAAAUS010000027.1"/>
</dbReference>
<name>A0ABW4EK24_9PSEU</name>
<keyword evidence="2" id="KW-1185">Reference proteome</keyword>
<evidence type="ECO:0000313" key="1">
    <source>
        <dbReference type="EMBL" id="MFD1515971.1"/>
    </source>
</evidence>